<accession>A0A2V2WQ83</accession>
<organism evidence="2 3">
    <name type="scientific">Trypanosoma cruzi</name>
    <dbReference type="NCBI Taxonomy" id="5693"/>
    <lineage>
        <taxon>Eukaryota</taxon>
        <taxon>Discoba</taxon>
        <taxon>Euglenozoa</taxon>
        <taxon>Kinetoplastea</taxon>
        <taxon>Metakinetoplastina</taxon>
        <taxon>Trypanosomatida</taxon>
        <taxon>Trypanosomatidae</taxon>
        <taxon>Trypanosoma</taxon>
        <taxon>Schizotrypanum</taxon>
    </lineage>
</organism>
<evidence type="ECO:0000313" key="2">
    <source>
        <dbReference type="EMBL" id="PWV10607.1"/>
    </source>
</evidence>
<comment type="caution">
    <text evidence="2">The sequence shown here is derived from an EMBL/GenBank/DDBJ whole genome shotgun (WGS) entry which is preliminary data.</text>
</comment>
<feature type="domain" description="Retrotransposon hot spot protein N-terminal" evidence="1">
    <location>
        <begin position="71"/>
        <end position="162"/>
    </location>
</feature>
<dbReference type="EMBL" id="PRFC01000068">
    <property type="protein sequence ID" value="PWV10607.1"/>
    <property type="molecule type" value="Genomic_DNA"/>
</dbReference>
<dbReference type="InterPro" id="IPR046835">
    <property type="entry name" value="RHS_N"/>
</dbReference>
<evidence type="ECO:0000259" key="1">
    <source>
        <dbReference type="Pfam" id="PF20445"/>
    </source>
</evidence>
<protein>
    <submittedName>
        <fullName evidence="2">Putative retrotransposon hot spot protein (RHS)</fullName>
    </submittedName>
</protein>
<dbReference type="VEuPathDB" id="TriTrypDB:TcCL_ESM02541"/>
<dbReference type="InterPro" id="IPR006518">
    <property type="entry name" value="Trypano_RHS"/>
</dbReference>
<proteinExistence type="predicted"/>
<dbReference type="NCBIfam" id="TIGR01631">
    <property type="entry name" value="Trypano_RHS"/>
    <property type="match status" value="1"/>
</dbReference>
<dbReference type="Proteomes" id="UP000246078">
    <property type="component" value="Unassembled WGS sequence"/>
</dbReference>
<dbReference type="VEuPathDB" id="TriTrypDB:C3747_68g83"/>
<evidence type="ECO:0000313" key="3">
    <source>
        <dbReference type="Proteomes" id="UP000246078"/>
    </source>
</evidence>
<dbReference type="AlphaFoldDB" id="A0A2V2WQ83"/>
<dbReference type="Pfam" id="PF20445">
    <property type="entry name" value="RHS_N"/>
    <property type="match status" value="1"/>
</dbReference>
<gene>
    <name evidence="2" type="ORF">C3747_68g83</name>
</gene>
<name>A0A2V2WQ83_TRYCR</name>
<sequence length="166" mass="19007">MEIAVRKEMNFCEDLQSLYNKGVHNLLKWSEAAAEVKAGVHGITKDTLDAALEEVRYRTITSAPMKLKGLYKSVCNARWHHVVEVPDGNGMGMKVELFKPEQQWKLTAVGETFEKNDGAEQFGAERLRLMVLTSDRGWPYSWEWEEHKFIHDCYVSCEVASVADRL</sequence>
<reference evidence="2 3" key="1">
    <citation type="journal article" date="2018" name="Microb. Genom.">
        <title>Expanding an expanded genome: long-read sequencing of Trypanosoma cruzi.</title>
        <authorList>
            <person name="Berna L."/>
            <person name="Rodriguez M."/>
            <person name="Chiribao M.L."/>
            <person name="Parodi-Talice A."/>
            <person name="Pita S."/>
            <person name="Rijo G."/>
            <person name="Alvarez-Valin F."/>
            <person name="Robello C."/>
        </authorList>
    </citation>
    <scope>NUCLEOTIDE SEQUENCE [LARGE SCALE GENOMIC DNA]</scope>
    <source>
        <strain evidence="2 3">TCC</strain>
    </source>
</reference>